<evidence type="ECO:0000313" key="3">
    <source>
        <dbReference type="Proteomes" id="UP000741360"/>
    </source>
</evidence>
<reference evidence="2" key="1">
    <citation type="submission" date="2020-07" db="EMBL/GenBank/DDBJ databases">
        <title>Huge and variable diversity of episymbiotic CPR bacteria and DPANN archaea in groundwater ecosystems.</title>
        <authorList>
            <person name="He C.Y."/>
            <person name="Keren R."/>
            <person name="Whittaker M."/>
            <person name="Farag I.F."/>
            <person name="Doudna J."/>
            <person name="Cate J.H.D."/>
            <person name="Banfield J.F."/>
        </authorList>
    </citation>
    <scope>NUCLEOTIDE SEQUENCE</scope>
    <source>
        <strain evidence="2">NC_groundwater_717_Ag_S-0.2um_59_8</strain>
    </source>
</reference>
<comment type="caution">
    <text evidence="2">The sequence shown here is derived from an EMBL/GenBank/DDBJ whole genome shotgun (WGS) entry which is preliminary data.</text>
</comment>
<dbReference type="AlphaFoldDB" id="A0A932GP63"/>
<sequence length="110" mass="12517">MEQSLSPGFFVQGRKLFYTEFLEFAGRYPEMRISLYVPQNDLPLLANEECSSIVRGLLNLCESGRLILMGMIPRSHLLAYLREIRTGFRNPLLPPDEIPGNPMDPYPDAA</sequence>
<proteinExistence type="predicted"/>
<feature type="region of interest" description="Disordered" evidence="1">
    <location>
        <begin position="91"/>
        <end position="110"/>
    </location>
</feature>
<name>A0A932GP63_UNCTE</name>
<dbReference type="EMBL" id="JACPSX010000106">
    <property type="protein sequence ID" value="MBI3014611.1"/>
    <property type="molecule type" value="Genomic_DNA"/>
</dbReference>
<dbReference type="Proteomes" id="UP000741360">
    <property type="component" value="Unassembled WGS sequence"/>
</dbReference>
<evidence type="ECO:0000256" key="1">
    <source>
        <dbReference type="SAM" id="MobiDB-lite"/>
    </source>
</evidence>
<accession>A0A932GP63</accession>
<gene>
    <name evidence="2" type="ORF">HYY65_06045</name>
</gene>
<protein>
    <submittedName>
        <fullName evidence="2">Uncharacterized protein</fullName>
    </submittedName>
</protein>
<feature type="compositionally biased region" description="Pro residues" evidence="1">
    <location>
        <begin position="92"/>
        <end position="110"/>
    </location>
</feature>
<organism evidence="2 3">
    <name type="scientific">Tectimicrobiota bacterium</name>
    <dbReference type="NCBI Taxonomy" id="2528274"/>
    <lineage>
        <taxon>Bacteria</taxon>
        <taxon>Pseudomonadati</taxon>
        <taxon>Nitrospinota/Tectimicrobiota group</taxon>
        <taxon>Candidatus Tectimicrobiota</taxon>
    </lineage>
</organism>
<evidence type="ECO:0000313" key="2">
    <source>
        <dbReference type="EMBL" id="MBI3014611.1"/>
    </source>
</evidence>